<organism evidence="1">
    <name type="scientific">Rhizophora mucronata</name>
    <name type="common">Asiatic mangrove</name>
    <dbReference type="NCBI Taxonomy" id="61149"/>
    <lineage>
        <taxon>Eukaryota</taxon>
        <taxon>Viridiplantae</taxon>
        <taxon>Streptophyta</taxon>
        <taxon>Embryophyta</taxon>
        <taxon>Tracheophyta</taxon>
        <taxon>Spermatophyta</taxon>
        <taxon>Magnoliopsida</taxon>
        <taxon>eudicotyledons</taxon>
        <taxon>Gunneridae</taxon>
        <taxon>Pentapetalae</taxon>
        <taxon>rosids</taxon>
        <taxon>fabids</taxon>
        <taxon>Malpighiales</taxon>
        <taxon>Rhizophoraceae</taxon>
        <taxon>Rhizophora</taxon>
    </lineage>
</organism>
<sequence length="33" mass="3917">MLIPLWEDTKMKFLRAVPKIGILLWDGTWFLIA</sequence>
<dbReference type="EMBL" id="GGEC01089665">
    <property type="protein sequence ID" value="MBX70149.1"/>
    <property type="molecule type" value="Transcribed_RNA"/>
</dbReference>
<name>A0A2P2QT20_RHIMU</name>
<reference evidence="1" key="1">
    <citation type="submission" date="2018-02" db="EMBL/GenBank/DDBJ databases">
        <title>Rhizophora mucronata_Transcriptome.</title>
        <authorList>
            <person name="Meera S.P."/>
            <person name="Sreeshan A."/>
            <person name="Augustine A."/>
        </authorList>
    </citation>
    <scope>NUCLEOTIDE SEQUENCE</scope>
    <source>
        <tissue evidence="1">Leaf</tissue>
    </source>
</reference>
<dbReference type="AlphaFoldDB" id="A0A2P2QT20"/>
<accession>A0A2P2QT20</accession>
<protein>
    <submittedName>
        <fullName evidence="1">Uncharacterized protein</fullName>
    </submittedName>
</protein>
<proteinExistence type="predicted"/>
<evidence type="ECO:0000313" key="1">
    <source>
        <dbReference type="EMBL" id="MBX70149.1"/>
    </source>
</evidence>